<feature type="domain" description="Gag1-like clamp" evidence="2">
    <location>
        <begin position="223"/>
        <end position="437"/>
    </location>
</feature>
<feature type="compositionally biased region" description="Polar residues" evidence="1">
    <location>
        <begin position="324"/>
        <end position="361"/>
    </location>
</feature>
<feature type="compositionally biased region" description="Basic and acidic residues" evidence="1">
    <location>
        <begin position="197"/>
        <end position="207"/>
    </location>
</feature>
<keyword evidence="4" id="KW-1185">Reference proteome</keyword>
<dbReference type="InterPro" id="IPR025124">
    <property type="entry name" value="Gag1-like_clamp"/>
</dbReference>
<feature type="region of interest" description="Disordered" evidence="1">
    <location>
        <begin position="275"/>
        <end position="367"/>
    </location>
</feature>
<feature type="non-terminal residue" evidence="3">
    <location>
        <position position="556"/>
    </location>
</feature>
<protein>
    <recommendedName>
        <fullName evidence="2">Gag1-like clamp domain-containing protein</fullName>
    </recommendedName>
</protein>
<evidence type="ECO:0000256" key="1">
    <source>
        <dbReference type="SAM" id="MobiDB-lite"/>
    </source>
</evidence>
<feature type="compositionally biased region" description="Acidic residues" evidence="1">
    <location>
        <begin position="169"/>
        <end position="187"/>
    </location>
</feature>
<dbReference type="Proteomes" id="UP001174936">
    <property type="component" value="Unassembled WGS sequence"/>
</dbReference>
<feature type="region of interest" description="Disordered" evidence="1">
    <location>
        <begin position="1"/>
        <end position="50"/>
    </location>
</feature>
<feature type="compositionally biased region" description="Basic and acidic residues" evidence="1">
    <location>
        <begin position="491"/>
        <end position="502"/>
    </location>
</feature>
<feature type="region of interest" description="Disordered" evidence="1">
    <location>
        <begin position="113"/>
        <end position="142"/>
    </location>
</feature>
<dbReference type="AlphaFoldDB" id="A0AA39XS54"/>
<name>A0AA39XS54_9PEZI</name>
<comment type="caution">
    <text evidence="3">The sequence shown here is derived from an EMBL/GenBank/DDBJ whole genome shotgun (WGS) entry which is preliminary data.</text>
</comment>
<evidence type="ECO:0000259" key="2">
    <source>
        <dbReference type="Pfam" id="PF13259"/>
    </source>
</evidence>
<dbReference type="PANTHER" id="PTHR28065:SF1">
    <property type="entry name" value="DUF4050 DOMAIN-CONTAINING PROTEIN"/>
    <property type="match status" value="1"/>
</dbReference>
<accession>A0AA39XS54</accession>
<proteinExistence type="predicted"/>
<feature type="compositionally biased region" description="Polar residues" evidence="1">
    <location>
        <begin position="306"/>
        <end position="318"/>
    </location>
</feature>
<dbReference type="Pfam" id="PF13259">
    <property type="entry name" value="clamp_Gag1-like"/>
    <property type="match status" value="1"/>
</dbReference>
<reference evidence="3" key="1">
    <citation type="submission" date="2023-06" db="EMBL/GenBank/DDBJ databases">
        <title>Genome-scale phylogeny and comparative genomics of the fungal order Sordariales.</title>
        <authorList>
            <consortium name="Lawrence Berkeley National Laboratory"/>
            <person name="Hensen N."/>
            <person name="Bonometti L."/>
            <person name="Westerberg I."/>
            <person name="Brannstrom I.O."/>
            <person name="Guillou S."/>
            <person name="Cros-Aarteil S."/>
            <person name="Calhoun S."/>
            <person name="Haridas S."/>
            <person name="Kuo A."/>
            <person name="Mondo S."/>
            <person name="Pangilinan J."/>
            <person name="Riley R."/>
            <person name="Labutti K."/>
            <person name="Andreopoulos B."/>
            <person name="Lipzen A."/>
            <person name="Chen C."/>
            <person name="Yanf M."/>
            <person name="Daum C."/>
            <person name="Ng V."/>
            <person name="Clum A."/>
            <person name="Steindorff A."/>
            <person name="Ohm R."/>
            <person name="Martin F."/>
            <person name="Silar P."/>
            <person name="Natvig D."/>
            <person name="Lalanne C."/>
            <person name="Gautier V."/>
            <person name="Ament-Velasquez S.L."/>
            <person name="Kruys A."/>
            <person name="Hutchinson M.I."/>
            <person name="Powell A.J."/>
            <person name="Barry K."/>
            <person name="Miller A.N."/>
            <person name="Grigoriev I.V."/>
            <person name="Debuchy R."/>
            <person name="Gladieux P."/>
            <person name="Thoren M.H."/>
            <person name="Johannesson H."/>
        </authorList>
    </citation>
    <scope>NUCLEOTIDE SEQUENCE</scope>
    <source>
        <strain evidence="3">SMH2532-1</strain>
    </source>
</reference>
<feature type="region of interest" description="Disordered" evidence="1">
    <location>
        <begin position="166"/>
        <end position="234"/>
    </location>
</feature>
<feature type="compositionally biased region" description="Low complexity" evidence="1">
    <location>
        <begin position="536"/>
        <end position="548"/>
    </location>
</feature>
<feature type="compositionally biased region" description="Low complexity" evidence="1">
    <location>
        <begin position="123"/>
        <end position="132"/>
    </location>
</feature>
<dbReference type="EMBL" id="JAULSV010000007">
    <property type="protein sequence ID" value="KAK0639243.1"/>
    <property type="molecule type" value="Genomic_DNA"/>
</dbReference>
<dbReference type="InterPro" id="IPR053274">
    <property type="entry name" value="Fluconazole_resistance"/>
</dbReference>
<dbReference type="PANTHER" id="PTHR28065">
    <property type="entry name" value="FREQUENIN"/>
    <property type="match status" value="1"/>
</dbReference>
<evidence type="ECO:0000313" key="3">
    <source>
        <dbReference type="EMBL" id="KAK0639243.1"/>
    </source>
</evidence>
<organism evidence="3 4">
    <name type="scientific">Cercophora newfieldiana</name>
    <dbReference type="NCBI Taxonomy" id="92897"/>
    <lineage>
        <taxon>Eukaryota</taxon>
        <taxon>Fungi</taxon>
        <taxon>Dikarya</taxon>
        <taxon>Ascomycota</taxon>
        <taxon>Pezizomycotina</taxon>
        <taxon>Sordariomycetes</taxon>
        <taxon>Sordariomycetidae</taxon>
        <taxon>Sordariales</taxon>
        <taxon>Lasiosphaeriaceae</taxon>
        <taxon>Cercophora</taxon>
    </lineage>
</organism>
<sequence>QDIIPLPARLTPHSEHHHHHHRNLAGQRRLPSPPTYKGPLSTSQPVPAPPPNMIFSDLYRSPRSPFSKLRSAYPHAVALPPDLDADLISKDKTRQKEAVKRFLTERIRNDWDFTWPPPPAAQPKPDVAAAKPLDNSAQPAADAIESPAAEGDQVNQPLSAVVAAGNVKDDDDAPRDPGEQADSESDAESVYSTISEDPVHFRPRAEWTSDLSDDDDEPRSAASPFRFDNPDSVGTAVTCSLLEKRARRRRAIREEASWNPGLACFEARRDAWTGAKTARVKPKPQSPMSPSSSRRLSFWRHHRSESAASTNGGFSSGSPPAVTSPLSPTGTRTSDASTAPSDHDSGNSLSRGTTGSGAQRTSSHDSSHGLYAVETLLPIPPPLLPPQNPMRASVTPSIYPSLYDKIVVHSLQPSCPVNLGDMLRACVVGWKRDGEWPPRPAMITPVLTATDLAAIRHRKAVAAQQHARKPSTATVGSSRRMSFVGFLGGGAKEEKKEEKDKGSGGNGSDEGAGKAIRRSLQKVFSLGHNGHANGATPISPTSPNSTIPVKEVTATG</sequence>
<feature type="region of interest" description="Disordered" evidence="1">
    <location>
        <begin position="487"/>
        <end position="556"/>
    </location>
</feature>
<gene>
    <name evidence="3" type="ORF">B0T16DRAFT_338367</name>
</gene>
<evidence type="ECO:0000313" key="4">
    <source>
        <dbReference type="Proteomes" id="UP001174936"/>
    </source>
</evidence>